<gene>
    <name evidence="1" type="ORF">Cabys_4111</name>
    <name evidence="2" type="ORF">Calab_1038</name>
</gene>
<dbReference type="RefSeq" id="WP_006927695.1">
    <property type="nucleotide sequence ID" value="NZ_CM001402.1"/>
</dbReference>
<dbReference type="Gene3D" id="3.40.50.450">
    <property type="match status" value="1"/>
</dbReference>
<dbReference type="EMBL" id="CM001402">
    <property type="protein sequence ID" value="EHO40671.1"/>
    <property type="molecule type" value="Genomic_DNA"/>
</dbReference>
<dbReference type="KEGG" id="caby:Cabys_4111"/>
<dbReference type="AlphaFoldDB" id="H1XVU4"/>
<reference evidence="2 3" key="1">
    <citation type="submission" date="2011-09" db="EMBL/GenBank/DDBJ databases">
        <title>The permanent draft genome of Caldithrix abyssi DSM 13497.</title>
        <authorList>
            <consortium name="US DOE Joint Genome Institute (JGI-PGF)"/>
            <person name="Lucas S."/>
            <person name="Han J."/>
            <person name="Lapidus A."/>
            <person name="Bruce D."/>
            <person name="Goodwin L."/>
            <person name="Pitluck S."/>
            <person name="Peters L."/>
            <person name="Kyrpides N."/>
            <person name="Mavromatis K."/>
            <person name="Ivanova N."/>
            <person name="Mikhailova N."/>
            <person name="Chertkov O."/>
            <person name="Detter J.C."/>
            <person name="Tapia R."/>
            <person name="Han C."/>
            <person name="Land M."/>
            <person name="Hauser L."/>
            <person name="Markowitz V."/>
            <person name="Cheng J.-F."/>
            <person name="Hugenholtz P."/>
            <person name="Woyke T."/>
            <person name="Wu D."/>
            <person name="Spring S."/>
            <person name="Brambilla E."/>
            <person name="Klenk H.-P."/>
            <person name="Eisen J.A."/>
        </authorList>
    </citation>
    <scope>NUCLEOTIDE SEQUENCE [LARGE SCALE GENOMIC DNA]</scope>
    <source>
        <strain evidence="2 3">DSM 13497</strain>
    </source>
</reference>
<sequence>MKKSPKNIFFAYESGHPENKDAIHKAVKEFNAHQKKYRAKTWEDLTISGKVINKTIFDQIEKCDIFACDLTYLNHNVLFELGYAIGKGKKLLIFLNKNIHNAVEQYRSFKILSNIGYVHFENHKGILRELQNKVNVYNVLISQLVNLNQIKKNTHDIFYISSKSNTQAALELSDYLKSLSYKIITDDTSEVEYQTLIWYLTSLFKSNHIIIHLLPISYINSNYTNSESSFFAGLGLGLGKKTILVAQKPFKAPIDYSDILIEYDDAIDCLIKIEDWIKTHVEPFKITGKIKKLDIHKEEKKLNLIKLGIGCEIAEEEKNELLNYFIEIEAYRKSLEKTISIFVGQKGTGKSAVFIKLCDDLSKYNKNFNIIIKPDSDELLDNVELSNLYNNERSKKSFLFTVWAYVVYAKLIELIFSKIKNKNKPYYSPSKEEKAIIEFRNKYKDELHLNFYGAILKLSKIIGDDSLINNPSLLNHIYDYFITEAKNIIREYFKNEKYFSVNILADNLDKTWDFKNDLSLQSDMILSLFEFSSKLVKDIKAKNESEIKVNITIFLRKDIFDFILKNSREPDKLTVRAYEISWEKNEKILRKLIEKRFEYNLNLKSKEEIEKVWIDYFDFGNNRHPYDTIRKIIVSRPRDAIFFMSKLFESAVNEDHSKVNKKDLDYAIDAYSNFLQKNIVAEMKAEFPRIDELFNKLFLEYINEKIEFERFKQLVLSLNYTKEKFEKLIEILFKKKFIVCLVDGEKGIINNLSTLNYKLSEKKYLFFPKNKIFVIPNPQEYLLKQWKKIE</sequence>
<dbReference type="Proteomes" id="UP000004671">
    <property type="component" value="Chromosome"/>
</dbReference>
<keyword evidence="3" id="KW-1185">Reference proteome</keyword>
<proteinExistence type="predicted"/>
<evidence type="ECO:0000313" key="4">
    <source>
        <dbReference type="Proteomes" id="UP000183868"/>
    </source>
</evidence>
<reference evidence="1 4" key="2">
    <citation type="submission" date="2016-11" db="EMBL/GenBank/DDBJ databases">
        <title>Genomic analysis of Caldithrix abyssi and proposal of a novel bacterial phylum Caldithrichaeota.</title>
        <authorList>
            <person name="Kublanov I."/>
            <person name="Sigalova O."/>
            <person name="Gavrilov S."/>
            <person name="Lebedinsky A."/>
            <person name="Ivanova N."/>
            <person name="Daum C."/>
            <person name="Reddy T."/>
            <person name="Klenk H.P."/>
            <person name="Goker M."/>
            <person name="Reva O."/>
            <person name="Miroshnichenko M."/>
            <person name="Kyprides N."/>
            <person name="Woyke T."/>
            <person name="Gelfand M."/>
        </authorList>
    </citation>
    <scope>NUCLEOTIDE SEQUENCE [LARGE SCALE GENOMIC DNA]</scope>
    <source>
        <strain evidence="1 4">LF13</strain>
    </source>
</reference>
<dbReference type="PaxDb" id="880073-Calab_1038"/>
<accession>H1XVU4</accession>
<dbReference type="eggNOG" id="COG3613">
    <property type="taxonomic scope" value="Bacteria"/>
</dbReference>
<dbReference type="Proteomes" id="UP000183868">
    <property type="component" value="Chromosome"/>
</dbReference>
<evidence type="ECO:0000313" key="1">
    <source>
        <dbReference type="EMBL" id="APF20856.1"/>
    </source>
</evidence>
<dbReference type="OrthoDB" id="9816036at2"/>
<evidence type="ECO:0000313" key="2">
    <source>
        <dbReference type="EMBL" id="EHO40671.1"/>
    </source>
</evidence>
<dbReference type="InParanoid" id="H1XVU4"/>
<dbReference type="NCBIfam" id="NF047389">
    <property type="entry name" value="ATPase_Sll1717"/>
    <property type="match status" value="1"/>
</dbReference>
<protein>
    <submittedName>
        <fullName evidence="2">Uncharacterized protein</fullName>
    </submittedName>
</protein>
<evidence type="ECO:0000313" key="3">
    <source>
        <dbReference type="Proteomes" id="UP000004671"/>
    </source>
</evidence>
<dbReference type="HOGENOM" id="CLU_355511_0_0_0"/>
<dbReference type="EMBL" id="CP018099">
    <property type="protein sequence ID" value="APF20856.1"/>
    <property type="molecule type" value="Genomic_DNA"/>
</dbReference>
<organism evidence="2 3">
    <name type="scientific">Caldithrix abyssi DSM 13497</name>
    <dbReference type="NCBI Taxonomy" id="880073"/>
    <lineage>
        <taxon>Bacteria</taxon>
        <taxon>Pseudomonadati</taxon>
        <taxon>Calditrichota</taxon>
        <taxon>Calditrichia</taxon>
        <taxon>Calditrichales</taxon>
        <taxon>Calditrichaceae</taxon>
        <taxon>Caldithrix</taxon>
    </lineage>
</organism>
<dbReference type="InterPro" id="IPR059206">
    <property type="entry name" value="Sll1717-like"/>
</dbReference>
<name>H1XVU4_CALAY</name>